<dbReference type="AlphaFoldDB" id="A0A1I1ZL45"/>
<keyword evidence="2" id="KW-1185">Reference proteome</keyword>
<reference evidence="2" key="1">
    <citation type="submission" date="2016-10" db="EMBL/GenBank/DDBJ databases">
        <authorList>
            <person name="Varghese N."/>
            <person name="Submissions S."/>
        </authorList>
    </citation>
    <scope>NUCLEOTIDE SEQUENCE [LARGE SCALE GENOMIC DNA]</scope>
    <source>
        <strain evidence="2">DSM 7481</strain>
    </source>
</reference>
<accession>A0A1I1ZL45</accession>
<dbReference type="Proteomes" id="UP000199517">
    <property type="component" value="Unassembled WGS sequence"/>
</dbReference>
<gene>
    <name evidence="1" type="ORF">SAMN04489710_1299</name>
</gene>
<protein>
    <submittedName>
        <fullName evidence="1">Uncharacterized protein</fullName>
    </submittedName>
</protein>
<sequence>MLLSFSANAVSGFSRACSMAEINGPVLYAALNFFSMLGMPKYLIEQVYQASDTQRGSYWVHESMTADVIFEAPRYYLFSESRIYKKPDGPVFGGSTAGFKYLKEYKSPWTSMTMHPDIVDNNKLGNIVSILNIRRLGFFSRAGNEQILEQYGDTQQGAFVVYGQHYYHDPATRRTVSLPISKATNCNLGEWGWSWF</sequence>
<proteinExistence type="predicted"/>
<organism evidence="1 2">
    <name type="scientific">Paracidovorax konjaci</name>
    <dbReference type="NCBI Taxonomy" id="32040"/>
    <lineage>
        <taxon>Bacteria</taxon>
        <taxon>Pseudomonadati</taxon>
        <taxon>Pseudomonadota</taxon>
        <taxon>Betaproteobacteria</taxon>
        <taxon>Burkholderiales</taxon>
        <taxon>Comamonadaceae</taxon>
        <taxon>Paracidovorax</taxon>
    </lineage>
</organism>
<dbReference type="EMBL" id="FOMQ01000029">
    <property type="protein sequence ID" value="SFE32078.1"/>
    <property type="molecule type" value="Genomic_DNA"/>
</dbReference>
<name>A0A1I1ZL45_9BURK</name>
<evidence type="ECO:0000313" key="2">
    <source>
        <dbReference type="Proteomes" id="UP000199517"/>
    </source>
</evidence>
<evidence type="ECO:0000313" key="1">
    <source>
        <dbReference type="EMBL" id="SFE32078.1"/>
    </source>
</evidence>
<dbReference type="STRING" id="32040.SAMN04489710_1299"/>